<dbReference type="GO" id="GO:2000762">
    <property type="term" value="P:regulation of phenylpropanoid metabolic process"/>
    <property type="evidence" value="ECO:0007669"/>
    <property type="project" value="InterPro"/>
</dbReference>
<dbReference type="InterPro" id="IPR044595">
    <property type="entry name" value="KMD1-4"/>
</dbReference>
<comment type="caution">
    <text evidence="2">The sequence shown here is derived from an EMBL/GenBank/DDBJ whole genome shotgun (WGS) entry which is preliminary data.</text>
</comment>
<dbReference type="PANTHER" id="PTHR46407">
    <property type="entry name" value="OS02G0208700 PROTEIN"/>
    <property type="match status" value="1"/>
</dbReference>
<dbReference type="OrthoDB" id="191037at2759"/>
<dbReference type="SUPFAM" id="SSF117281">
    <property type="entry name" value="Kelch motif"/>
    <property type="match status" value="2"/>
</dbReference>
<evidence type="ECO:0008006" key="4">
    <source>
        <dbReference type="Google" id="ProtNLM"/>
    </source>
</evidence>
<evidence type="ECO:0000313" key="2">
    <source>
        <dbReference type="EMBL" id="CAH0376121.1"/>
    </source>
</evidence>
<organism evidence="2 3">
    <name type="scientific">Pelagomonas calceolata</name>
    <dbReference type="NCBI Taxonomy" id="35677"/>
    <lineage>
        <taxon>Eukaryota</taxon>
        <taxon>Sar</taxon>
        <taxon>Stramenopiles</taxon>
        <taxon>Ochrophyta</taxon>
        <taxon>Pelagophyceae</taxon>
        <taxon>Pelagomonadales</taxon>
        <taxon>Pelagomonadaceae</taxon>
        <taxon>Pelagomonas</taxon>
    </lineage>
</organism>
<dbReference type="GO" id="GO:0080037">
    <property type="term" value="P:negative regulation of cytokinin-activated signaling pathway"/>
    <property type="evidence" value="ECO:0007669"/>
    <property type="project" value="InterPro"/>
</dbReference>
<gene>
    <name evidence="2" type="ORF">PECAL_5P06790</name>
</gene>
<keyword evidence="3" id="KW-1185">Reference proteome</keyword>
<dbReference type="PANTHER" id="PTHR46407:SF3">
    <property type="entry name" value="OS02G0208700 PROTEIN"/>
    <property type="match status" value="1"/>
</dbReference>
<dbReference type="AlphaFoldDB" id="A0A8J2X5J0"/>
<accession>A0A8J2X5J0</accession>
<feature type="region of interest" description="Disordered" evidence="1">
    <location>
        <begin position="116"/>
        <end position="135"/>
    </location>
</feature>
<name>A0A8J2X5J0_9STRA</name>
<reference evidence="2" key="1">
    <citation type="submission" date="2021-11" db="EMBL/GenBank/DDBJ databases">
        <authorList>
            <consortium name="Genoscope - CEA"/>
            <person name="William W."/>
        </authorList>
    </citation>
    <scope>NUCLEOTIDE SEQUENCE</scope>
</reference>
<sequence length="433" mass="45758">MPQLADAMLCGYGSGLEEEPGTTFEAIPQSIVRDEVLKHADGAALSAAASASKALRTAAGDAGRAQLQRRFSWLWPSASKPDGPRPRNAAPAGALRLLEEDGSFVLACGTREEAAPTADAAAVRPAPPRPTEEMARRRHDDALRALGVPRLHDCSTARNAPAACRANNGDVWLCGGWADGEALQDCEFLDASRRWRRGPRMDAARCFAAAAAPPFLDNAILVVGGGDTLWVGGTASRECEILDLADEGTSWAAFPSLTYARCGHGLASVSKHVVACGGYGGGDAYLDSVEVCSGERWVNGSKMNFRRTGAGVGAGPDSCVYAAGGSPDGQDALASAERWDLRTARWELLPPMARGRGYVAAAFDATGNFVVHGGYGETGDVGADAEAFDIRAHRWRPVDLAHSAQTQYYGQNGAGRTRWYLDRAQHGLVFTVV</sequence>
<evidence type="ECO:0000256" key="1">
    <source>
        <dbReference type="SAM" id="MobiDB-lite"/>
    </source>
</evidence>
<dbReference type="EMBL" id="CAKKNE010000005">
    <property type="protein sequence ID" value="CAH0376121.1"/>
    <property type="molecule type" value="Genomic_DNA"/>
</dbReference>
<dbReference type="Gene3D" id="2.120.10.80">
    <property type="entry name" value="Kelch-type beta propeller"/>
    <property type="match status" value="2"/>
</dbReference>
<dbReference type="Proteomes" id="UP000789595">
    <property type="component" value="Unassembled WGS sequence"/>
</dbReference>
<protein>
    <recommendedName>
        <fullName evidence="4">F-box domain-containing protein</fullName>
    </recommendedName>
</protein>
<evidence type="ECO:0000313" key="3">
    <source>
        <dbReference type="Proteomes" id="UP000789595"/>
    </source>
</evidence>
<dbReference type="SMART" id="SM00612">
    <property type="entry name" value="Kelch"/>
    <property type="match status" value="4"/>
</dbReference>
<dbReference type="Pfam" id="PF01344">
    <property type="entry name" value="Kelch_1"/>
    <property type="match status" value="1"/>
</dbReference>
<dbReference type="InterPro" id="IPR015915">
    <property type="entry name" value="Kelch-typ_b-propeller"/>
</dbReference>
<dbReference type="InterPro" id="IPR006652">
    <property type="entry name" value="Kelch_1"/>
</dbReference>
<proteinExistence type="predicted"/>